<organism evidence="13">
    <name type="scientific">Lygus hesperus</name>
    <name type="common">Western plant bug</name>
    <dbReference type="NCBI Taxonomy" id="30085"/>
    <lineage>
        <taxon>Eukaryota</taxon>
        <taxon>Metazoa</taxon>
        <taxon>Ecdysozoa</taxon>
        <taxon>Arthropoda</taxon>
        <taxon>Hexapoda</taxon>
        <taxon>Insecta</taxon>
        <taxon>Pterygota</taxon>
        <taxon>Neoptera</taxon>
        <taxon>Paraneoptera</taxon>
        <taxon>Hemiptera</taxon>
        <taxon>Heteroptera</taxon>
        <taxon>Panheteroptera</taxon>
        <taxon>Cimicomorpha</taxon>
        <taxon>Miridae</taxon>
        <taxon>Mirini</taxon>
        <taxon>Lygus</taxon>
    </lineage>
</organism>
<dbReference type="PROSITE" id="PS50082">
    <property type="entry name" value="WD_REPEATS_2"/>
    <property type="match status" value="2"/>
</dbReference>
<feature type="repeat" description="WD" evidence="11">
    <location>
        <begin position="308"/>
        <end position="350"/>
    </location>
</feature>
<accession>A0A0K8S694</accession>
<dbReference type="EMBL" id="GBRD01017577">
    <property type="protein sequence ID" value="JAG48250.1"/>
    <property type="molecule type" value="Transcribed_RNA"/>
</dbReference>
<dbReference type="SUPFAM" id="SSF50978">
    <property type="entry name" value="WD40 repeat-like"/>
    <property type="match status" value="1"/>
</dbReference>
<comment type="similarity">
    <text evidence="2">Belongs to the WD repeat ESC family.</text>
</comment>
<feature type="region of interest" description="Disordered" evidence="12">
    <location>
        <begin position="143"/>
        <end position="194"/>
    </location>
</feature>
<protein>
    <recommendedName>
        <fullName evidence="9">Polycomb protein esc</fullName>
    </recommendedName>
    <alternativeName>
        <fullName evidence="10">Protein extra sex combs</fullName>
    </alternativeName>
</protein>
<evidence type="ECO:0000256" key="9">
    <source>
        <dbReference type="ARBA" id="ARBA00072179"/>
    </source>
</evidence>
<keyword evidence="3" id="KW-0678">Repressor</keyword>
<feature type="compositionally biased region" description="Polar residues" evidence="12">
    <location>
        <begin position="157"/>
        <end position="176"/>
    </location>
</feature>
<dbReference type="GO" id="GO:0005634">
    <property type="term" value="C:nucleus"/>
    <property type="evidence" value="ECO:0007669"/>
    <property type="project" value="UniProtKB-SubCell"/>
</dbReference>
<keyword evidence="5" id="KW-0677">Repeat</keyword>
<evidence type="ECO:0000256" key="3">
    <source>
        <dbReference type="ARBA" id="ARBA00022491"/>
    </source>
</evidence>
<dbReference type="Pfam" id="PF00400">
    <property type="entry name" value="WD40"/>
    <property type="match status" value="2"/>
</dbReference>
<evidence type="ECO:0000256" key="7">
    <source>
        <dbReference type="ARBA" id="ARBA00023163"/>
    </source>
</evidence>
<dbReference type="PROSITE" id="PS00678">
    <property type="entry name" value="WD_REPEATS_1"/>
    <property type="match status" value="1"/>
</dbReference>
<dbReference type="SMART" id="SM00320">
    <property type="entry name" value="WD40"/>
    <property type="match status" value="5"/>
</dbReference>
<dbReference type="InterPro" id="IPR051243">
    <property type="entry name" value="PcG_WD-repeat"/>
</dbReference>
<name>A0A0K8S694_LYGHE</name>
<evidence type="ECO:0000313" key="13">
    <source>
        <dbReference type="EMBL" id="JAG48250.1"/>
    </source>
</evidence>
<proteinExistence type="inferred from homology"/>
<keyword evidence="4 11" id="KW-0853">WD repeat</keyword>
<evidence type="ECO:0000256" key="6">
    <source>
        <dbReference type="ARBA" id="ARBA00023015"/>
    </source>
</evidence>
<evidence type="ECO:0000256" key="10">
    <source>
        <dbReference type="ARBA" id="ARBA00076259"/>
    </source>
</evidence>
<dbReference type="FunFam" id="2.130.10.10:FF:000056">
    <property type="entry name" value="Polycomb protein eed"/>
    <property type="match status" value="1"/>
</dbReference>
<keyword evidence="8" id="KW-0539">Nucleus</keyword>
<dbReference type="Gene3D" id="2.130.10.10">
    <property type="entry name" value="YVTN repeat-like/Quinoprotein amine dehydrogenase"/>
    <property type="match status" value="1"/>
</dbReference>
<dbReference type="AlphaFoldDB" id="A0A0K8S694"/>
<evidence type="ECO:0000256" key="11">
    <source>
        <dbReference type="PROSITE-ProRule" id="PRU00221"/>
    </source>
</evidence>
<dbReference type="PANTHER" id="PTHR10253">
    <property type="entry name" value="POLYCOMB PROTEIN"/>
    <property type="match status" value="1"/>
</dbReference>
<dbReference type="InterPro" id="IPR015943">
    <property type="entry name" value="WD40/YVTN_repeat-like_dom_sf"/>
</dbReference>
<dbReference type="PROSITE" id="PS50294">
    <property type="entry name" value="WD_REPEATS_REGION"/>
    <property type="match status" value="2"/>
</dbReference>
<reference evidence="13" key="1">
    <citation type="submission" date="2014-09" db="EMBL/GenBank/DDBJ databases">
        <authorList>
            <person name="Magalhaes I.L.F."/>
            <person name="Oliveira U."/>
            <person name="Santos F.R."/>
            <person name="Vidigal T.H.D.A."/>
            <person name="Brescovit A.D."/>
            <person name="Santos A.J."/>
        </authorList>
    </citation>
    <scope>NUCLEOTIDE SEQUENCE</scope>
</reference>
<evidence type="ECO:0000256" key="2">
    <source>
        <dbReference type="ARBA" id="ARBA00008075"/>
    </source>
</evidence>
<dbReference type="InterPro" id="IPR001680">
    <property type="entry name" value="WD40_rpt"/>
</dbReference>
<sequence length="567" mass="64400">MTDLDHLKRLSIIKPCYVRLNKSSFIDNLASAPKTVKYSALECQSDFSSYKKKSLSYNTEELPKEGAKDQFKNWDFRSIRQSLESVVGTKEANRQNIESGVTRVNGVPGPRRSAVLNNSSKSWDLRSMREILEMSMIAVNKKTKDTHDLENGDSQDETSSIGSTTTDNTSSRSATPTVDGRGHRGRKGKRRRTKVLPKPKFQYKYVCHVQEDHNQPLFGVQLNPMLYKHNKLIFATCGSNRVSIYEAPESGEGIKLLQTFADPDTDEIFYTCAWSFEDDTGRPLLAAAGHRGVIRVICPSQPTFHRNFKGHGHAINELKFHPREPNMLLSVSKDHTLRLWNIKNDICIAIFGGVDGHRDEVLSADFDLDGTKIMSCGMDHSLKLWRLDKDYIQEAMQASYTFNHSKSKRPFDSLKEHFPDWSTRDIHRNYVDCVHWMGKQVLSKSCENCVVLWEPGRIGEKELRNNDSSVTVVQRFELKDCEIWFVRFSYDHFRKILAVGNTSGKTFVWDLDGNDPPKVANIILSHPKCTTAIRQTALSPNGNVLLAFVTTAPSGDGIRYQPKLIEF</sequence>
<evidence type="ECO:0000256" key="1">
    <source>
        <dbReference type="ARBA" id="ARBA00004123"/>
    </source>
</evidence>
<dbReference type="InterPro" id="IPR019775">
    <property type="entry name" value="WD40_repeat_CS"/>
</dbReference>
<comment type="subcellular location">
    <subcellularLocation>
        <location evidence="1">Nucleus</location>
    </subcellularLocation>
</comment>
<feature type="repeat" description="WD" evidence="11">
    <location>
        <begin position="354"/>
        <end position="395"/>
    </location>
</feature>
<keyword evidence="6" id="KW-0805">Transcription regulation</keyword>
<evidence type="ECO:0000256" key="4">
    <source>
        <dbReference type="ARBA" id="ARBA00022574"/>
    </source>
</evidence>
<evidence type="ECO:0000256" key="12">
    <source>
        <dbReference type="SAM" id="MobiDB-lite"/>
    </source>
</evidence>
<keyword evidence="7" id="KW-0804">Transcription</keyword>
<evidence type="ECO:0000256" key="8">
    <source>
        <dbReference type="ARBA" id="ARBA00023242"/>
    </source>
</evidence>
<dbReference type="InterPro" id="IPR036322">
    <property type="entry name" value="WD40_repeat_dom_sf"/>
</dbReference>
<feature type="compositionally biased region" description="Basic residues" evidence="12">
    <location>
        <begin position="183"/>
        <end position="194"/>
    </location>
</feature>
<evidence type="ECO:0000256" key="5">
    <source>
        <dbReference type="ARBA" id="ARBA00022737"/>
    </source>
</evidence>